<gene>
    <name evidence="2" type="ORF">PCHDS_000353300</name>
</gene>
<protein>
    <submittedName>
        <fullName evidence="2">Uncharacterized protein</fullName>
    </submittedName>
</protein>
<evidence type="ECO:0000313" key="2">
    <source>
        <dbReference type="EMBL" id="SCM23529.1"/>
    </source>
</evidence>
<feature type="compositionally biased region" description="Polar residues" evidence="1">
    <location>
        <begin position="227"/>
        <end position="247"/>
    </location>
</feature>
<proteinExistence type="predicted"/>
<evidence type="ECO:0000256" key="1">
    <source>
        <dbReference type="SAM" id="MobiDB-lite"/>
    </source>
</evidence>
<feature type="region of interest" description="Disordered" evidence="1">
    <location>
        <begin position="275"/>
        <end position="374"/>
    </location>
</feature>
<evidence type="ECO:0000313" key="3">
    <source>
        <dbReference type="Proteomes" id="UP000507536"/>
    </source>
</evidence>
<dbReference type="AlphaFoldDB" id="A0A1C6YJI0"/>
<accession>A0A1C6YJI0</accession>
<feature type="compositionally biased region" description="Acidic residues" evidence="1">
    <location>
        <begin position="298"/>
        <end position="310"/>
    </location>
</feature>
<reference evidence="2 3" key="1">
    <citation type="submission" date="2016-08" db="EMBL/GenBank/DDBJ databases">
        <authorList>
            <consortium name="Pathogen Informatics"/>
        </authorList>
    </citation>
    <scope>NUCLEOTIDE SEQUENCE [LARGE SCALE GENOMIC DNA]</scope>
    <source>
        <strain evidence="2 3">DS</strain>
    </source>
</reference>
<sequence length="420" mass="49095">MINVISYKFKKKPPNLKHDLEGNEAGWDEFIKYMESLKKSTTASFENGGYCSDVCIDNYAGYKNSLDENIDDIIKMREWNDNMEFCIHPICKDSSSDIDNCSIESDSVFNFDKYRVIENNIYSNNANTKRKKIRDKDNNYIDNENIDIKELMKKNKINIDGFNKRENKKMYANTHKHYLHMKKGMNNIISNDGNYLGDNKKGIRKSLMKLRENFVEKKKDISKSCLNDQSINNNTYDSENSDNLSYNENEKGMENVSQYDKKNWKYNKKGYITKRTNLNNDKSSLKHNSKSTSAYYNEETDKDFDSSDDSDINHDNKMNTHNRTLNNNNNNNNNYRVYSTMVNNGYNKNVRNKNNDKSKKGKKKKPKPNDKMEVDGSYAYNYAYINSNDESAQSSSREGINDTIMNLDEEAKNYNFSSFM</sequence>
<dbReference type="EMBL" id="LT608192">
    <property type="protein sequence ID" value="SCM23529.1"/>
    <property type="molecule type" value="Genomic_DNA"/>
</dbReference>
<dbReference type="Proteomes" id="UP000507536">
    <property type="component" value="Chromosome 12"/>
</dbReference>
<feature type="region of interest" description="Disordered" evidence="1">
    <location>
        <begin position="227"/>
        <end position="254"/>
    </location>
</feature>
<name>A0A1C6YJI0_PLACE</name>
<organism evidence="2 3">
    <name type="scientific">Plasmodium chabaudi adami</name>
    <dbReference type="NCBI Taxonomy" id="5826"/>
    <lineage>
        <taxon>Eukaryota</taxon>
        <taxon>Sar</taxon>
        <taxon>Alveolata</taxon>
        <taxon>Apicomplexa</taxon>
        <taxon>Aconoidasida</taxon>
        <taxon>Haemosporida</taxon>
        <taxon>Plasmodiidae</taxon>
        <taxon>Plasmodium</taxon>
        <taxon>Plasmodium (Vinckeia)</taxon>
    </lineage>
</organism>